<dbReference type="EMBL" id="VKHP01000009">
    <property type="protein sequence ID" value="NEU95111.1"/>
    <property type="molecule type" value="Genomic_DNA"/>
</dbReference>
<dbReference type="InterPro" id="IPR051321">
    <property type="entry name" value="PHA/PHB_synthase"/>
</dbReference>
<sequence length="602" mass="67382">MSNVSTDIQAAPKFNAEAFAMNIARAMESSGQALAAYLKPRQTGEVRDKPPNELGEVIKTFSVIAEYWLSDKERASSLQMQLGKDYLDLWGTAVRRLAGEADAKPAIAPAPRDKRFQDPEWKSNQFFDFILQLYLLTAKWAQQLVHDADGIDPHTRKKAEFYVQQITNALAPSNFVLTNPEVLRATVETNGDNLVRGMKMLAEDIEAGHGTLKIRQSDSSNLEVGVNMATTPGKVIYQNELMQLIQYSPATESVLRTPLLIVPPWINKFYILDLRPEKSYVKWCVDQGITVFVISWVNPDKELGKKTWADYMTEGPLTAMDVIEKVTGEMKVHTAGYCVGGTMLASTLAYLAEKRRQRVTSATFFAAQVDFTHAGDLLVFVDEDQISALERDMQESGVLEGSKMAMAFNMLRSNDLIWSYVVNNYLKGQSPSSFDLLHWNSDATRMPSSNHSYYLRNCYLENRLSTGTMVLDNTLLDLSKVKVPVYNLAAREDHIAPAESVLYGSQFFGGPVRYVLAGSGHIAGVVNPPASKKYQYWTNDNIKDIKLADWLKGAEEHKGSWWPDWRAWLESHDPEMVPARIVGANGTPVLEDAPGSYVRVRA</sequence>
<gene>
    <name evidence="7" type="primary">phaC</name>
    <name evidence="7" type="ORF">FNJ47_04510</name>
</gene>
<comment type="caution">
    <text evidence="7">The sequence shown here is derived from an EMBL/GenBank/DDBJ whole genome shotgun (WGS) entry which is preliminary data.</text>
</comment>
<dbReference type="InterPro" id="IPR000073">
    <property type="entry name" value="AB_hydrolase_1"/>
</dbReference>
<keyword evidence="2" id="KW-0963">Cytoplasm</keyword>
<evidence type="ECO:0000256" key="1">
    <source>
        <dbReference type="ARBA" id="ARBA00004496"/>
    </source>
</evidence>
<dbReference type="Pfam" id="PF00561">
    <property type="entry name" value="Abhydrolase_1"/>
    <property type="match status" value="1"/>
</dbReference>
<dbReference type="RefSeq" id="WP_163151015.1">
    <property type="nucleotide sequence ID" value="NZ_VKHP01000009.1"/>
</dbReference>
<dbReference type="Gene3D" id="3.40.50.1820">
    <property type="entry name" value="alpha/beta hydrolase"/>
    <property type="match status" value="1"/>
</dbReference>
<dbReference type="GO" id="GO:0042619">
    <property type="term" value="P:poly-hydroxybutyrate biosynthetic process"/>
    <property type="evidence" value="ECO:0007669"/>
    <property type="project" value="InterPro"/>
</dbReference>
<keyword evidence="8" id="KW-1185">Reference proteome</keyword>
<evidence type="ECO:0000313" key="8">
    <source>
        <dbReference type="Proteomes" id="UP000468531"/>
    </source>
</evidence>
<evidence type="ECO:0000259" key="5">
    <source>
        <dbReference type="Pfam" id="PF00561"/>
    </source>
</evidence>
<feature type="domain" description="AB hydrolase-1" evidence="5">
    <location>
        <begin position="287"/>
        <end position="527"/>
    </location>
</feature>
<protein>
    <submittedName>
        <fullName evidence="7">Class I poly(R)-hydroxyalkanoic acid synthase</fullName>
    </submittedName>
</protein>
<evidence type="ECO:0000313" key="7">
    <source>
        <dbReference type="EMBL" id="NEU95111.1"/>
    </source>
</evidence>
<organism evidence="7 8">
    <name type="scientific">Bradyrhizobium uaiense</name>
    <dbReference type="NCBI Taxonomy" id="2594946"/>
    <lineage>
        <taxon>Bacteria</taxon>
        <taxon>Pseudomonadati</taxon>
        <taxon>Pseudomonadota</taxon>
        <taxon>Alphaproteobacteria</taxon>
        <taxon>Hyphomicrobiales</taxon>
        <taxon>Nitrobacteraceae</taxon>
        <taxon>Bradyrhizobium</taxon>
    </lineage>
</organism>
<dbReference type="PANTHER" id="PTHR36837:SF5">
    <property type="entry name" value="POLY-3-HYDROXYBUTYRATE SYNTHASE"/>
    <property type="match status" value="1"/>
</dbReference>
<evidence type="ECO:0000259" key="6">
    <source>
        <dbReference type="Pfam" id="PF07167"/>
    </source>
</evidence>
<dbReference type="NCBIfam" id="TIGR01838">
    <property type="entry name" value="PHA_synth_I"/>
    <property type="match status" value="1"/>
</dbReference>
<feature type="domain" description="Poly-beta-hydroxybutyrate polymerase N-terminal" evidence="6">
    <location>
        <begin position="112"/>
        <end position="284"/>
    </location>
</feature>
<dbReference type="SUPFAM" id="SSF53474">
    <property type="entry name" value="alpha/beta-Hydrolases"/>
    <property type="match status" value="1"/>
</dbReference>
<dbReference type="Pfam" id="PF07167">
    <property type="entry name" value="PhaC_N"/>
    <property type="match status" value="1"/>
</dbReference>
<comment type="subcellular location">
    <subcellularLocation>
        <location evidence="1">Cytoplasm</location>
    </subcellularLocation>
</comment>
<reference evidence="7 8" key="1">
    <citation type="journal article" date="2020" name="Arch. Microbiol.">
        <title>Bradyrhizobium uaiense sp. nov., a new highly efficient cowpea symbiont.</title>
        <authorList>
            <person name="Cabral Michel D."/>
            <person name="Azarias Guimaraes A."/>
            <person name="Martins da Costa E."/>
            <person name="Soares de Carvalho T."/>
            <person name="Balsanelli E."/>
            <person name="Willems A."/>
            <person name="Maltempi de Souza E."/>
            <person name="de Souza Moreira F.M."/>
        </authorList>
    </citation>
    <scope>NUCLEOTIDE SEQUENCE [LARGE SCALE GENOMIC DNA]</scope>
    <source>
        <strain evidence="7 8">UFLA 03-164</strain>
    </source>
</reference>
<dbReference type="InterPro" id="IPR010941">
    <property type="entry name" value="PhaC_N"/>
</dbReference>
<accession>A0A6P1BBY5</accession>
<dbReference type="Proteomes" id="UP000468531">
    <property type="component" value="Unassembled WGS sequence"/>
</dbReference>
<dbReference type="InterPro" id="IPR029058">
    <property type="entry name" value="AB_hydrolase_fold"/>
</dbReference>
<evidence type="ECO:0000256" key="3">
    <source>
        <dbReference type="ARBA" id="ARBA00022679"/>
    </source>
</evidence>
<evidence type="ECO:0000256" key="2">
    <source>
        <dbReference type="ARBA" id="ARBA00022490"/>
    </source>
</evidence>
<keyword evidence="3" id="KW-0808">Transferase</keyword>
<keyword evidence="4" id="KW-0012">Acyltransferase</keyword>
<dbReference type="PANTHER" id="PTHR36837">
    <property type="entry name" value="POLY(3-HYDROXYALKANOATE) POLYMERASE SUBUNIT PHAC"/>
    <property type="match status" value="1"/>
</dbReference>
<proteinExistence type="predicted"/>
<dbReference type="InterPro" id="IPR010963">
    <property type="entry name" value="PHA_synth_I"/>
</dbReference>
<evidence type="ECO:0000256" key="4">
    <source>
        <dbReference type="ARBA" id="ARBA00023315"/>
    </source>
</evidence>
<dbReference type="AlphaFoldDB" id="A0A6P1BBY5"/>
<name>A0A6P1BBY5_9BRAD</name>
<dbReference type="GO" id="GO:0016746">
    <property type="term" value="F:acyltransferase activity"/>
    <property type="evidence" value="ECO:0007669"/>
    <property type="project" value="UniProtKB-KW"/>
</dbReference>
<dbReference type="GO" id="GO:0005737">
    <property type="term" value="C:cytoplasm"/>
    <property type="evidence" value="ECO:0007669"/>
    <property type="project" value="UniProtKB-SubCell"/>
</dbReference>